<feature type="region of interest" description="Disordered" evidence="1">
    <location>
        <begin position="1"/>
        <end position="21"/>
    </location>
</feature>
<reference evidence="2" key="1">
    <citation type="submission" date="2022-10" db="EMBL/GenBank/DDBJ databases">
        <title>Chryseobacterium babae sp. nov. isolated from the gut of the beetle Oryctes rhinoceros, and Chryseobacterium kimseyorum sp. nov., isolated from a stick insect rearing cage.</title>
        <authorList>
            <person name="Shelomi M."/>
            <person name="Han C.-J."/>
            <person name="Chen W.-M."/>
            <person name="Chen H.-K."/>
            <person name="Liaw S.-J."/>
            <person name="Muhle E."/>
            <person name="Clermont D."/>
        </authorList>
    </citation>
    <scope>NUCLEOTIDE SEQUENCE</scope>
    <source>
        <strain evidence="2">09-1422</strain>
    </source>
</reference>
<organism evidence="2 3">
    <name type="scientific">Chryseobacterium kimseyorum</name>
    <dbReference type="NCBI Taxonomy" id="2984028"/>
    <lineage>
        <taxon>Bacteria</taxon>
        <taxon>Pseudomonadati</taxon>
        <taxon>Bacteroidota</taxon>
        <taxon>Flavobacteriia</taxon>
        <taxon>Flavobacteriales</taxon>
        <taxon>Weeksellaceae</taxon>
        <taxon>Chryseobacterium group</taxon>
        <taxon>Chryseobacterium</taxon>
    </lineage>
</organism>
<proteinExistence type="predicted"/>
<dbReference type="Proteomes" id="UP001163731">
    <property type="component" value="Unassembled WGS sequence"/>
</dbReference>
<evidence type="ECO:0000313" key="2">
    <source>
        <dbReference type="EMBL" id="MCW3170198.1"/>
    </source>
</evidence>
<dbReference type="EMBL" id="JAPDHW010000015">
    <property type="protein sequence ID" value="MCW3170198.1"/>
    <property type="molecule type" value="Genomic_DNA"/>
</dbReference>
<comment type="caution">
    <text evidence="2">The sequence shown here is derived from an EMBL/GenBank/DDBJ whole genome shotgun (WGS) entry which is preliminary data.</text>
</comment>
<protein>
    <recommendedName>
        <fullName evidence="4">Transposase</fullName>
    </recommendedName>
</protein>
<sequence>MTRLIVDSLSHNDSPNEKSKLVNELKEKTEKITDLEKEIQIYKAALGIRN</sequence>
<dbReference type="RefSeq" id="WP_264751360.1">
    <property type="nucleotide sequence ID" value="NZ_JAPDHW010000015.1"/>
</dbReference>
<keyword evidence="3" id="KW-1185">Reference proteome</keyword>
<evidence type="ECO:0000256" key="1">
    <source>
        <dbReference type="SAM" id="MobiDB-lite"/>
    </source>
</evidence>
<evidence type="ECO:0000313" key="3">
    <source>
        <dbReference type="Proteomes" id="UP001163731"/>
    </source>
</evidence>
<accession>A0ABT3I2X3</accession>
<evidence type="ECO:0008006" key="4">
    <source>
        <dbReference type="Google" id="ProtNLM"/>
    </source>
</evidence>
<gene>
    <name evidence="2" type="ORF">OMO38_16850</name>
</gene>
<name>A0ABT3I2X3_9FLAO</name>